<organism evidence="1">
    <name type="scientific">Arundo donax</name>
    <name type="common">Giant reed</name>
    <name type="synonym">Donax arundinaceus</name>
    <dbReference type="NCBI Taxonomy" id="35708"/>
    <lineage>
        <taxon>Eukaryota</taxon>
        <taxon>Viridiplantae</taxon>
        <taxon>Streptophyta</taxon>
        <taxon>Embryophyta</taxon>
        <taxon>Tracheophyta</taxon>
        <taxon>Spermatophyta</taxon>
        <taxon>Magnoliopsida</taxon>
        <taxon>Liliopsida</taxon>
        <taxon>Poales</taxon>
        <taxon>Poaceae</taxon>
        <taxon>PACMAD clade</taxon>
        <taxon>Arundinoideae</taxon>
        <taxon>Arundineae</taxon>
        <taxon>Arundo</taxon>
    </lineage>
</organism>
<dbReference type="EMBL" id="GBRH01233762">
    <property type="protein sequence ID" value="JAD64133.1"/>
    <property type="molecule type" value="Transcribed_RNA"/>
</dbReference>
<protein>
    <submittedName>
        <fullName evidence="1">Uncharacterized protein</fullName>
    </submittedName>
</protein>
<accession>A0A0A9BPS5</accession>
<sequence>MFMSLQGIFFTSSKL</sequence>
<name>A0A0A9BPS5_ARUDO</name>
<evidence type="ECO:0000313" key="1">
    <source>
        <dbReference type="EMBL" id="JAD64133.1"/>
    </source>
</evidence>
<reference evidence="1" key="2">
    <citation type="journal article" date="2015" name="Data Brief">
        <title>Shoot transcriptome of the giant reed, Arundo donax.</title>
        <authorList>
            <person name="Barrero R.A."/>
            <person name="Guerrero F.D."/>
            <person name="Moolhuijzen P."/>
            <person name="Goolsby J.A."/>
            <person name="Tidwell J."/>
            <person name="Bellgard S.E."/>
            <person name="Bellgard M.I."/>
        </authorList>
    </citation>
    <scope>NUCLEOTIDE SEQUENCE</scope>
    <source>
        <tissue evidence="1">Shoot tissue taken approximately 20 cm above the soil surface</tissue>
    </source>
</reference>
<proteinExistence type="predicted"/>
<reference evidence="1" key="1">
    <citation type="submission" date="2014-09" db="EMBL/GenBank/DDBJ databases">
        <authorList>
            <person name="Magalhaes I.L.F."/>
            <person name="Oliveira U."/>
            <person name="Santos F.R."/>
            <person name="Vidigal T.H.D.A."/>
            <person name="Brescovit A.D."/>
            <person name="Santos A.J."/>
        </authorList>
    </citation>
    <scope>NUCLEOTIDE SEQUENCE</scope>
    <source>
        <tissue evidence="1">Shoot tissue taken approximately 20 cm above the soil surface</tissue>
    </source>
</reference>